<dbReference type="FunFam" id="2.30.42.10:FF:000125">
    <property type="entry name" value="PATJ, crumbs cell polarity complex component"/>
    <property type="match status" value="1"/>
</dbReference>
<feature type="domain" description="PDZ" evidence="6">
    <location>
        <begin position="285"/>
        <end position="370"/>
    </location>
</feature>
<dbReference type="Gene3D" id="2.30.42.10">
    <property type="match status" value="4"/>
</dbReference>
<dbReference type="CDD" id="cd06668">
    <property type="entry name" value="PDZ4_MUPP1-like"/>
    <property type="match status" value="1"/>
</dbReference>
<dbReference type="PANTHER" id="PTHR19964">
    <property type="entry name" value="MULTIPLE PDZ DOMAIN PROTEIN"/>
    <property type="match status" value="1"/>
</dbReference>
<dbReference type="OrthoDB" id="6022242at2759"/>
<comment type="subcellular location">
    <subcellularLocation>
        <location evidence="1">Membrane</location>
    </subcellularLocation>
</comment>
<gene>
    <name evidence="7" type="ORF">ACAOBT_LOCUS4921</name>
</gene>
<dbReference type="AlphaFoldDB" id="A0A9P0JXM1"/>
<feature type="domain" description="PDZ" evidence="6">
    <location>
        <begin position="469"/>
        <end position="559"/>
    </location>
</feature>
<dbReference type="CDD" id="cd06667">
    <property type="entry name" value="PDZ2_MUPP1-like"/>
    <property type="match status" value="1"/>
</dbReference>
<evidence type="ECO:0000256" key="1">
    <source>
        <dbReference type="ARBA" id="ARBA00004370"/>
    </source>
</evidence>
<comment type="caution">
    <text evidence="7">The sequence shown here is derived from an EMBL/GenBank/DDBJ whole genome shotgun (WGS) entry which is preliminary data.</text>
</comment>
<evidence type="ECO:0000259" key="6">
    <source>
        <dbReference type="PROSITE" id="PS50106"/>
    </source>
</evidence>
<evidence type="ECO:0000313" key="8">
    <source>
        <dbReference type="Proteomes" id="UP001152888"/>
    </source>
</evidence>
<feature type="region of interest" description="Disordered" evidence="5">
    <location>
        <begin position="179"/>
        <end position="201"/>
    </location>
</feature>
<evidence type="ECO:0000256" key="2">
    <source>
        <dbReference type="ARBA" id="ARBA00022553"/>
    </source>
</evidence>
<feature type="compositionally biased region" description="Polar residues" evidence="5">
    <location>
        <begin position="190"/>
        <end position="201"/>
    </location>
</feature>
<dbReference type="SMART" id="SM00228">
    <property type="entry name" value="PDZ"/>
    <property type="match status" value="4"/>
</dbReference>
<keyword evidence="3" id="KW-0677">Repeat</keyword>
<evidence type="ECO:0000256" key="5">
    <source>
        <dbReference type="SAM" id="MobiDB-lite"/>
    </source>
</evidence>
<dbReference type="Proteomes" id="UP001152888">
    <property type="component" value="Unassembled WGS sequence"/>
</dbReference>
<organism evidence="7 8">
    <name type="scientific">Acanthoscelides obtectus</name>
    <name type="common">Bean weevil</name>
    <name type="synonym">Bruchus obtectus</name>
    <dbReference type="NCBI Taxonomy" id="200917"/>
    <lineage>
        <taxon>Eukaryota</taxon>
        <taxon>Metazoa</taxon>
        <taxon>Ecdysozoa</taxon>
        <taxon>Arthropoda</taxon>
        <taxon>Hexapoda</taxon>
        <taxon>Insecta</taxon>
        <taxon>Pterygota</taxon>
        <taxon>Neoptera</taxon>
        <taxon>Endopterygota</taxon>
        <taxon>Coleoptera</taxon>
        <taxon>Polyphaga</taxon>
        <taxon>Cucujiformia</taxon>
        <taxon>Chrysomeloidea</taxon>
        <taxon>Chrysomelidae</taxon>
        <taxon>Bruchinae</taxon>
        <taxon>Bruchini</taxon>
        <taxon>Acanthoscelides</taxon>
    </lineage>
</organism>
<proteinExistence type="predicted"/>
<name>A0A9P0JXM1_ACAOB</name>
<dbReference type="GO" id="GO:0016020">
    <property type="term" value="C:membrane"/>
    <property type="evidence" value="ECO:0007669"/>
    <property type="project" value="UniProtKB-SubCell"/>
</dbReference>
<dbReference type="EMBL" id="CAKOFQ010006704">
    <property type="protein sequence ID" value="CAH1962923.1"/>
    <property type="molecule type" value="Genomic_DNA"/>
</dbReference>
<dbReference type="SUPFAM" id="SSF50156">
    <property type="entry name" value="PDZ domain-like"/>
    <property type="match status" value="4"/>
</dbReference>
<dbReference type="PROSITE" id="PS50106">
    <property type="entry name" value="PDZ"/>
    <property type="match status" value="4"/>
</dbReference>
<keyword evidence="2" id="KW-0597">Phosphoprotein</keyword>
<dbReference type="InterPro" id="IPR001478">
    <property type="entry name" value="PDZ"/>
</dbReference>
<dbReference type="FunFam" id="2.30.42.10:FF:000070">
    <property type="entry name" value="Multiple PDZ domain protein"/>
    <property type="match status" value="1"/>
</dbReference>
<dbReference type="InterPro" id="IPR036034">
    <property type="entry name" value="PDZ_sf"/>
</dbReference>
<reference evidence="7" key="1">
    <citation type="submission" date="2022-03" db="EMBL/GenBank/DDBJ databases">
        <authorList>
            <person name="Sayadi A."/>
        </authorList>
    </citation>
    <scope>NUCLEOTIDE SEQUENCE</scope>
</reference>
<feature type="domain" description="PDZ" evidence="6">
    <location>
        <begin position="12"/>
        <end position="92"/>
    </location>
</feature>
<evidence type="ECO:0000256" key="3">
    <source>
        <dbReference type="ARBA" id="ARBA00022737"/>
    </source>
</evidence>
<dbReference type="PANTHER" id="PTHR19964:SF20">
    <property type="entry name" value="PATJ HOMOLOG-LIKE PROTEIN"/>
    <property type="match status" value="1"/>
</dbReference>
<dbReference type="InterPro" id="IPR051342">
    <property type="entry name" value="PDZ_scaffold"/>
</dbReference>
<keyword evidence="4" id="KW-0472">Membrane</keyword>
<keyword evidence="8" id="KW-1185">Reference proteome</keyword>
<accession>A0A9P0JXM1</accession>
<evidence type="ECO:0000313" key="7">
    <source>
        <dbReference type="EMBL" id="CAH1962923.1"/>
    </source>
</evidence>
<feature type="domain" description="PDZ" evidence="6">
    <location>
        <begin position="639"/>
        <end position="713"/>
    </location>
</feature>
<sequence>MVLSTEWSQVEVIDLLNDGSGLGFGLVGGRSTGVVIKSILPGGIADKDGRLQSGDHILQIGEINLRGLTADQVATVLRQAGPQVRMVVARPIELNSLDFDPYNCAAPIVPTKILTDPEELDRQLLQNGYTTVFYRYSEPVEAVNNDSLQNNFTSTNCQDLNQISGISRKESLTVLKRSETQSPIIKRSESQTTSLKHSSSQNITPLNNNCLGSKSASLGSQTSCKEQKCNGGELNGVKRNSSVNFCDDVIITPDTLSPIDNGQVIITPVDIEHHSPEGPETERFSLTLTKDEHGLGITVAGYVCEREDLCGIFVKSLNENSEAYKCGKIKLNDRIIEVDGCSLLECSNYEAVKKLKDTGQTVTITFERYLSGPKFEHLQEAFAGKERTPTDISPASPSATTLSWIPIENIEKKEEPERTSLQSVSSEVLEDIPENKEVFIEDNFEANLEEDLESAIKHKWESIIGCDAEIVVANLTKLKGLGISLEGTVDVEDGVELRPHHYIRSILPEGPVGKNGKLGPGDELLEVNGQRLLGIKHVEVVKILRELPATVRLVCSREHKNRVINTSQDREAFEARNILGGSLKNLLPQPEQRLIKALSDTSLNTSSSPSGADESNLDKVKSRSLEVTNVAMWSEEIEYVDLVKGDKGLGFSILDYQDPLDPKSSVIVVRSLVPNGAAEQNGKITPGDRLISVNSKVIKNVTLDEAVQALKGTMPGIVRLGISKPLQRQSESRSDK</sequence>
<dbReference type="Pfam" id="PF00595">
    <property type="entry name" value="PDZ"/>
    <property type="match status" value="4"/>
</dbReference>
<dbReference type="CDD" id="cd06669">
    <property type="entry name" value="PDZ5_MUPP1-like"/>
    <property type="match status" value="1"/>
</dbReference>
<protein>
    <recommendedName>
        <fullName evidence="6">PDZ domain-containing protein</fullName>
    </recommendedName>
</protein>
<evidence type="ECO:0000256" key="4">
    <source>
        <dbReference type="ARBA" id="ARBA00023136"/>
    </source>
</evidence>